<accession>A0A4R8BY35</accession>
<evidence type="ECO:0000259" key="1">
    <source>
        <dbReference type="Pfam" id="PF12697"/>
    </source>
</evidence>
<sequence length="263" mass="27300">MREAWELLTAGPDDAERGVLLLPGGANAARSFDLVMAEPALAGVRLVATTLPGMAGAPVVGDVSVPGLARRAGELAKLHRCDVVVGFSHGATVAVEMLLGGHFHGPVVLLGISLTTEDEAGFFRAVVSASQKVGSWPMAVLFKLLPLMARSAKTPGSHKRELIEDLKQNRAGDALRLLGPYFDYLAADRDYAAELAASGSPVWVVHAEKGDGSLSAAERATLEAAANVTVVTIPGAVFLLPDEAPQQTAALVADALAHVSWTG</sequence>
<dbReference type="SUPFAM" id="SSF53474">
    <property type="entry name" value="alpha/beta-Hydrolases"/>
    <property type="match status" value="1"/>
</dbReference>
<dbReference type="OrthoDB" id="3685309at2"/>
<protein>
    <submittedName>
        <fullName evidence="2">Alpha/beta hydrolase family protein</fullName>
    </submittedName>
</protein>
<keyword evidence="2" id="KW-0378">Hydrolase</keyword>
<dbReference type="Pfam" id="PF12697">
    <property type="entry name" value="Abhydrolase_6"/>
    <property type="match status" value="1"/>
</dbReference>
<keyword evidence="3" id="KW-1185">Reference proteome</keyword>
<name>A0A4R8BY35_9ACTN</name>
<dbReference type="InterPro" id="IPR029058">
    <property type="entry name" value="AB_hydrolase_fold"/>
</dbReference>
<evidence type="ECO:0000313" key="2">
    <source>
        <dbReference type="EMBL" id="TDW66801.1"/>
    </source>
</evidence>
<dbReference type="AlphaFoldDB" id="A0A4R8BY35"/>
<evidence type="ECO:0000313" key="3">
    <source>
        <dbReference type="Proteomes" id="UP000295146"/>
    </source>
</evidence>
<dbReference type="RefSeq" id="WP_134109013.1">
    <property type="nucleotide sequence ID" value="NZ_SODP01000003.1"/>
</dbReference>
<comment type="caution">
    <text evidence="2">The sequence shown here is derived from an EMBL/GenBank/DDBJ whole genome shotgun (WGS) entry which is preliminary data.</text>
</comment>
<dbReference type="EMBL" id="SODP01000003">
    <property type="protein sequence ID" value="TDW66801.1"/>
    <property type="molecule type" value="Genomic_DNA"/>
</dbReference>
<reference evidence="2 3" key="1">
    <citation type="submission" date="2019-03" db="EMBL/GenBank/DDBJ databases">
        <title>Genomic Encyclopedia of Type Strains, Phase III (KMG-III): the genomes of soil and plant-associated and newly described type strains.</title>
        <authorList>
            <person name="Whitman W."/>
        </authorList>
    </citation>
    <scope>NUCLEOTIDE SEQUENCE [LARGE SCALE GENOMIC DNA]</scope>
    <source>
        <strain evidence="2 3">VKM Ac-2573</strain>
    </source>
</reference>
<dbReference type="Gene3D" id="3.40.50.1820">
    <property type="entry name" value="alpha/beta hydrolase"/>
    <property type="match status" value="1"/>
</dbReference>
<dbReference type="InterPro" id="IPR000073">
    <property type="entry name" value="AB_hydrolase_1"/>
</dbReference>
<dbReference type="Proteomes" id="UP000295146">
    <property type="component" value="Unassembled WGS sequence"/>
</dbReference>
<gene>
    <name evidence="2" type="ORF">EV653_6833</name>
</gene>
<organism evidence="2 3">
    <name type="scientific">Kribbella pratensis</name>
    <dbReference type="NCBI Taxonomy" id="2512112"/>
    <lineage>
        <taxon>Bacteria</taxon>
        <taxon>Bacillati</taxon>
        <taxon>Actinomycetota</taxon>
        <taxon>Actinomycetes</taxon>
        <taxon>Propionibacteriales</taxon>
        <taxon>Kribbellaceae</taxon>
        <taxon>Kribbella</taxon>
    </lineage>
</organism>
<proteinExistence type="predicted"/>
<dbReference type="GO" id="GO:0016787">
    <property type="term" value="F:hydrolase activity"/>
    <property type="evidence" value="ECO:0007669"/>
    <property type="project" value="UniProtKB-KW"/>
</dbReference>
<feature type="domain" description="AB hydrolase-1" evidence="1">
    <location>
        <begin position="19"/>
        <end position="249"/>
    </location>
</feature>